<dbReference type="AlphaFoldDB" id="A0A3N0AXQ8"/>
<dbReference type="GO" id="GO:0005524">
    <property type="term" value="F:ATP binding"/>
    <property type="evidence" value="ECO:0007669"/>
    <property type="project" value="UniProtKB-KW"/>
</dbReference>
<keyword evidence="3" id="KW-0808">Transferase</keyword>
<dbReference type="EMBL" id="QICA01000002">
    <property type="protein sequence ID" value="RNL39642.1"/>
    <property type="molecule type" value="Genomic_DNA"/>
</dbReference>
<dbReference type="SUPFAM" id="SSF56112">
    <property type="entry name" value="Protein kinase-like (PK-like)"/>
    <property type="match status" value="1"/>
</dbReference>
<keyword evidence="2" id="KW-0723">Serine/threonine-protein kinase</keyword>
<evidence type="ECO:0000256" key="1">
    <source>
        <dbReference type="ARBA" id="ARBA00012513"/>
    </source>
</evidence>
<dbReference type="PROSITE" id="PS50011">
    <property type="entry name" value="PROTEIN_KINASE_DOM"/>
    <property type="match status" value="1"/>
</dbReference>
<keyword evidence="6" id="KW-0067">ATP-binding</keyword>
<keyword evidence="10" id="KW-1185">Reference proteome</keyword>
<accession>A0A3N0AXQ8</accession>
<evidence type="ECO:0000256" key="3">
    <source>
        <dbReference type="ARBA" id="ARBA00022679"/>
    </source>
</evidence>
<gene>
    <name evidence="9" type="ORF">DMP10_01550</name>
</gene>
<dbReference type="InterPro" id="IPR000719">
    <property type="entry name" value="Prot_kinase_dom"/>
</dbReference>
<dbReference type="SMART" id="SM00220">
    <property type="entry name" value="S_TKc"/>
    <property type="match status" value="1"/>
</dbReference>
<feature type="transmembrane region" description="Helical" evidence="7">
    <location>
        <begin position="426"/>
        <end position="448"/>
    </location>
</feature>
<dbReference type="GO" id="GO:0004674">
    <property type="term" value="F:protein serine/threonine kinase activity"/>
    <property type="evidence" value="ECO:0007669"/>
    <property type="project" value="UniProtKB-KW"/>
</dbReference>
<evidence type="ECO:0000313" key="10">
    <source>
        <dbReference type="Proteomes" id="UP000278327"/>
    </source>
</evidence>
<feature type="transmembrane region" description="Helical" evidence="7">
    <location>
        <begin position="460"/>
        <end position="484"/>
    </location>
</feature>
<feature type="transmembrane region" description="Helical" evidence="7">
    <location>
        <begin position="505"/>
        <end position="527"/>
    </location>
</feature>
<evidence type="ECO:0000256" key="6">
    <source>
        <dbReference type="ARBA" id="ARBA00022840"/>
    </source>
</evidence>
<keyword evidence="5" id="KW-0418">Kinase</keyword>
<dbReference type="PANTHER" id="PTHR43289:SF6">
    <property type="entry name" value="SERINE_THREONINE-PROTEIN KINASE NEKL-3"/>
    <property type="match status" value="1"/>
</dbReference>
<evidence type="ECO:0000259" key="8">
    <source>
        <dbReference type="PROSITE" id="PS50011"/>
    </source>
</evidence>
<evidence type="ECO:0000313" key="9">
    <source>
        <dbReference type="EMBL" id="RNL39642.1"/>
    </source>
</evidence>
<keyword evidence="7" id="KW-1133">Transmembrane helix</keyword>
<dbReference type="Gene3D" id="1.10.510.10">
    <property type="entry name" value="Transferase(Phosphotransferase) domain 1"/>
    <property type="match status" value="1"/>
</dbReference>
<organism evidence="9 10">
    <name type="scientific">Adlercreutzia equolifaciens subsp. celatus DSM 18785</name>
    <dbReference type="NCBI Taxonomy" id="1121021"/>
    <lineage>
        <taxon>Bacteria</taxon>
        <taxon>Bacillati</taxon>
        <taxon>Actinomycetota</taxon>
        <taxon>Coriobacteriia</taxon>
        <taxon>Eggerthellales</taxon>
        <taxon>Eggerthellaceae</taxon>
        <taxon>Adlercreutzia</taxon>
    </lineage>
</organism>
<dbReference type="Proteomes" id="UP000278327">
    <property type="component" value="Unassembled WGS sequence"/>
</dbReference>
<dbReference type="Pfam" id="PF00069">
    <property type="entry name" value="Pkinase"/>
    <property type="match status" value="1"/>
</dbReference>
<evidence type="ECO:0000256" key="5">
    <source>
        <dbReference type="ARBA" id="ARBA00022777"/>
    </source>
</evidence>
<dbReference type="InterPro" id="IPR008271">
    <property type="entry name" value="Ser/Thr_kinase_AS"/>
</dbReference>
<sequence length="536" mass="57839">MPSLWDARCARRTAFCRREAPTSCIARIGEMPLSSSPSAMAIRCRRLRRSFTGSARRPLANFGTMAFMENDPLAAYLDALARDVCYRVDEVLKTAPHETTEVVYFVGANAAELGPFVRKRIAVDAAMGDAYGHLFQAQRAGRRFRHLPRIYDVHTTGNELVVVMEYIQGRTLRDEVYERDGSVALAAQWFPLLCDGVMELHEQFSPPLIHRDLKPTNIVVSDAGLTIIDFGIARAFREGAAGDTAHFGTRCYAPPEQFGYGQTDERSDVYALGMLLYYLLAERDPSPSVAAAGFAGPEVPFALRPVLQRACAFDPAARFQTVRDLKAAFLAALAPAGASPADRGVVVTQVAGAGRVSPADWAAPAGQAAPVGRAAPAGQAAPVGGDLGCPWAATAVSAAAPIDDRPHGVVVSRVRRAFSTLSSGETAGLVVDVALLVVWLLFMAVLIAMPFTPDERYATWPFWLIAFQYWTFGIPFFTGFLFILTDVRVLRRAAPRLRLLQGARLRILGIALVVVGVIAVGVTMAIANAMGLPTGS</sequence>
<name>A0A3N0AXQ8_9ACTN</name>
<evidence type="ECO:0000256" key="4">
    <source>
        <dbReference type="ARBA" id="ARBA00022741"/>
    </source>
</evidence>
<comment type="caution">
    <text evidence="9">The sequence shown here is derived from an EMBL/GenBank/DDBJ whole genome shotgun (WGS) entry which is preliminary data.</text>
</comment>
<keyword evidence="4" id="KW-0547">Nucleotide-binding</keyword>
<reference evidence="9 10" key="1">
    <citation type="journal article" date="2019" name="Microbiol. Resour. Announc.">
        <title>Draft Genome Sequences of Type Strains of Gordonibacter faecihominis, Paraeggerthella hongkongensis, Parvibacter caecicola,Slackia equolifaciens, Slackia faecicanis, and Slackia isoflavoniconvertens.</title>
        <authorList>
            <person name="Danylec N."/>
            <person name="Stoll D.A."/>
            <person name="Dotsch A."/>
            <person name="Huch M."/>
        </authorList>
    </citation>
    <scope>NUCLEOTIDE SEQUENCE [LARGE SCALE GENOMIC DNA]</scope>
    <source>
        <strain evidence="9 10">DSM 18785</strain>
    </source>
</reference>
<dbReference type="PROSITE" id="PS00108">
    <property type="entry name" value="PROTEIN_KINASE_ST"/>
    <property type="match status" value="1"/>
</dbReference>
<keyword evidence="7" id="KW-0472">Membrane</keyword>
<protein>
    <recommendedName>
        <fullName evidence="1">non-specific serine/threonine protein kinase</fullName>
        <ecNumber evidence="1">2.7.11.1</ecNumber>
    </recommendedName>
</protein>
<evidence type="ECO:0000256" key="2">
    <source>
        <dbReference type="ARBA" id="ARBA00022527"/>
    </source>
</evidence>
<feature type="domain" description="Protein kinase" evidence="8">
    <location>
        <begin position="51"/>
        <end position="330"/>
    </location>
</feature>
<evidence type="ECO:0000256" key="7">
    <source>
        <dbReference type="SAM" id="Phobius"/>
    </source>
</evidence>
<proteinExistence type="predicted"/>
<dbReference type="PANTHER" id="PTHR43289">
    <property type="entry name" value="MITOGEN-ACTIVATED PROTEIN KINASE KINASE KINASE 20-RELATED"/>
    <property type="match status" value="1"/>
</dbReference>
<dbReference type="EC" id="2.7.11.1" evidence="1"/>
<dbReference type="InterPro" id="IPR011009">
    <property type="entry name" value="Kinase-like_dom_sf"/>
</dbReference>
<keyword evidence="7" id="KW-0812">Transmembrane</keyword>